<feature type="transmembrane region" description="Helical" evidence="6">
    <location>
        <begin position="160"/>
        <end position="179"/>
    </location>
</feature>
<dbReference type="GO" id="GO:0022857">
    <property type="term" value="F:transmembrane transporter activity"/>
    <property type="evidence" value="ECO:0007669"/>
    <property type="project" value="InterPro"/>
</dbReference>
<feature type="transmembrane region" description="Helical" evidence="6">
    <location>
        <begin position="324"/>
        <end position="343"/>
    </location>
</feature>
<feature type="transmembrane region" description="Helical" evidence="6">
    <location>
        <begin position="200"/>
        <end position="218"/>
    </location>
</feature>
<evidence type="ECO:0000313" key="8">
    <source>
        <dbReference type="EMBL" id="QYZ69893.1"/>
    </source>
</evidence>
<dbReference type="GO" id="GO:0005886">
    <property type="term" value="C:plasma membrane"/>
    <property type="evidence" value="ECO:0007669"/>
    <property type="project" value="UniProtKB-SubCell"/>
</dbReference>
<evidence type="ECO:0000256" key="6">
    <source>
        <dbReference type="SAM" id="Phobius"/>
    </source>
</evidence>
<dbReference type="RefSeq" id="WP_220662109.1">
    <property type="nucleotide sequence ID" value="NZ_CP069370.1"/>
</dbReference>
<feature type="transmembrane region" description="Helical" evidence="6">
    <location>
        <begin position="293"/>
        <end position="312"/>
    </location>
</feature>
<dbReference type="EMBL" id="CP069370">
    <property type="protein sequence ID" value="QYZ69893.1"/>
    <property type="molecule type" value="Genomic_DNA"/>
</dbReference>
<dbReference type="PANTHER" id="PTHR43124">
    <property type="entry name" value="PURINE EFFLUX PUMP PBUE"/>
    <property type="match status" value="1"/>
</dbReference>
<gene>
    <name evidence="8" type="ORF">JO391_19750</name>
</gene>
<dbReference type="InterPro" id="IPR036259">
    <property type="entry name" value="MFS_trans_sf"/>
</dbReference>
<evidence type="ECO:0000259" key="7">
    <source>
        <dbReference type="PROSITE" id="PS50850"/>
    </source>
</evidence>
<keyword evidence="2" id="KW-1003">Cell membrane</keyword>
<evidence type="ECO:0000256" key="2">
    <source>
        <dbReference type="ARBA" id="ARBA00022475"/>
    </source>
</evidence>
<name>A0A8G0ZWC3_9RHOB</name>
<evidence type="ECO:0000256" key="5">
    <source>
        <dbReference type="ARBA" id="ARBA00023136"/>
    </source>
</evidence>
<feature type="domain" description="Major facilitator superfamily (MFS) profile" evidence="7">
    <location>
        <begin position="4"/>
        <end position="388"/>
    </location>
</feature>
<keyword evidence="3 6" id="KW-0812">Transmembrane</keyword>
<evidence type="ECO:0000256" key="1">
    <source>
        <dbReference type="ARBA" id="ARBA00004651"/>
    </source>
</evidence>
<dbReference type="InterPro" id="IPR011701">
    <property type="entry name" value="MFS"/>
</dbReference>
<evidence type="ECO:0000313" key="9">
    <source>
        <dbReference type="Proteomes" id="UP000826300"/>
    </source>
</evidence>
<feature type="transmembrane region" description="Helical" evidence="6">
    <location>
        <begin position="268"/>
        <end position="287"/>
    </location>
</feature>
<dbReference type="Proteomes" id="UP000826300">
    <property type="component" value="Chromosome"/>
</dbReference>
<organism evidence="8 9">
    <name type="scientific">Neotabrizicola shimadae</name>
    <dbReference type="NCBI Taxonomy" id="2807096"/>
    <lineage>
        <taxon>Bacteria</taxon>
        <taxon>Pseudomonadati</taxon>
        <taxon>Pseudomonadota</taxon>
        <taxon>Alphaproteobacteria</taxon>
        <taxon>Rhodobacterales</taxon>
        <taxon>Paracoccaceae</taxon>
        <taxon>Neotabrizicola</taxon>
    </lineage>
</organism>
<evidence type="ECO:0000256" key="4">
    <source>
        <dbReference type="ARBA" id="ARBA00022989"/>
    </source>
</evidence>
<keyword evidence="4 6" id="KW-1133">Transmembrane helix</keyword>
<dbReference type="PROSITE" id="PS50850">
    <property type="entry name" value="MFS"/>
    <property type="match status" value="1"/>
</dbReference>
<feature type="transmembrane region" description="Helical" evidence="6">
    <location>
        <begin position="363"/>
        <end position="383"/>
    </location>
</feature>
<sequence>MRAGLVCLVLAYVLSQFYRAFLAVLTPDLVTDLGMTPEDLALASNLWFAAFALAQVPIGEALDRVGPRLTAGGLLVLVAAGAAVFAAATGPWGVILGMGLIGLGCAPALMASYFIFARSYSAAAFGTFAGAVAGLGSLGNVFSALPYAWVVDLVGWRASVWGLAAMSLAVAVASLALIRDPARVEGQGKGSIMDLLRDRRLWPVFAMMAVCYYPAAGFRDLWVGPWARDVFQFGENRIGQLTLAMGLAMGVGNFLYGIMERFRDHRRAIIIGGNLVAAGCLLVLAGWPQPGIVPAYLLLFTLGLFGTSFPLVMSYGKGMLPKAMLGRGVTLLNFFGIGATGIAQIATGRMFGAMGPEAGAERYGMVFAVFGVTLLMGLAAFAFGRRAR</sequence>
<dbReference type="InterPro" id="IPR020846">
    <property type="entry name" value="MFS_dom"/>
</dbReference>
<feature type="transmembrane region" description="Helical" evidence="6">
    <location>
        <begin position="46"/>
        <end position="62"/>
    </location>
</feature>
<feature type="transmembrane region" description="Helical" evidence="6">
    <location>
        <begin position="238"/>
        <end position="256"/>
    </location>
</feature>
<protein>
    <submittedName>
        <fullName evidence="8">MFS transporter</fullName>
    </submittedName>
</protein>
<dbReference type="SUPFAM" id="SSF103473">
    <property type="entry name" value="MFS general substrate transporter"/>
    <property type="match status" value="1"/>
</dbReference>
<dbReference type="InterPro" id="IPR050189">
    <property type="entry name" value="MFS_Efflux_Transporters"/>
</dbReference>
<dbReference type="KEGG" id="nsm:JO391_19750"/>
<proteinExistence type="predicted"/>
<feature type="transmembrane region" description="Helical" evidence="6">
    <location>
        <begin position="69"/>
        <end position="88"/>
    </location>
</feature>
<dbReference type="Gene3D" id="1.20.1250.20">
    <property type="entry name" value="MFS general substrate transporter like domains"/>
    <property type="match status" value="1"/>
</dbReference>
<feature type="transmembrane region" description="Helical" evidence="6">
    <location>
        <begin position="123"/>
        <end position="148"/>
    </location>
</feature>
<reference evidence="8" key="1">
    <citation type="submission" date="2021-02" db="EMBL/GenBank/DDBJ databases">
        <title>Rhodobacter shimadae sp. nov., an aerobic anoxygenic phototrophic bacterium isolated from a hot spring.</title>
        <authorList>
            <person name="Muramatsu S."/>
            <person name="Haruta S."/>
            <person name="Hirose S."/>
            <person name="Hanada S."/>
        </authorList>
    </citation>
    <scope>NUCLEOTIDE SEQUENCE</scope>
    <source>
        <strain evidence="8">N10</strain>
    </source>
</reference>
<accession>A0A8G0ZWC3</accession>
<dbReference type="Pfam" id="PF07690">
    <property type="entry name" value="MFS_1"/>
    <property type="match status" value="1"/>
</dbReference>
<dbReference type="PANTHER" id="PTHR43124:SF3">
    <property type="entry name" value="CHLORAMPHENICOL EFFLUX PUMP RV0191"/>
    <property type="match status" value="1"/>
</dbReference>
<keyword evidence="9" id="KW-1185">Reference proteome</keyword>
<keyword evidence="5 6" id="KW-0472">Membrane</keyword>
<comment type="subcellular location">
    <subcellularLocation>
        <location evidence="1">Cell membrane</location>
        <topology evidence="1">Multi-pass membrane protein</topology>
    </subcellularLocation>
</comment>
<feature type="transmembrane region" description="Helical" evidence="6">
    <location>
        <begin position="94"/>
        <end position="116"/>
    </location>
</feature>
<evidence type="ECO:0000256" key="3">
    <source>
        <dbReference type="ARBA" id="ARBA00022692"/>
    </source>
</evidence>
<dbReference type="AlphaFoldDB" id="A0A8G0ZWC3"/>